<dbReference type="Gene3D" id="3.30.420.610">
    <property type="entry name" value="LOTUS domain-like"/>
    <property type="match status" value="1"/>
</dbReference>
<accession>A0A9J6B0B2</accession>
<dbReference type="InterPro" id="IPR041966">
    <property type="entry name" value="LOTUS-like"/>
</dbReference>
<dbReference type="Proteomes" id="UP000824120">
    <property type="component" value="Chromosome 1"/>
</dbReference>
<dbReference type="AlphaFoldDB" id="A0A9J6B0B2"/>
<proteinExistence type="predicted"/>
<protein>
    <submittedName>
        <fullName evidence="1">Uncharacterized protein</fullName>
    </submittedName>
</protein>
<reference evidence="1 2" key="1">
    <citation type="submission" date="2020-09" db="EMBL/GenBank/DDBJ databases">
        <title>De no assembly of potato wild relative species, Solanum commersonii.</title>
        <authorList>
            <person name="Cho K."/>
        </authorList>
    </citation>
    <scope>NUCLEOTIDE SEQUENCE [LARGE SCALE GENOMIC DNA]</scope>
    <source>
        <strain evidence="1">LZ3.2</strain>
        <tissue evidence="1">Leaf</tissue>
    </source>
</reference>
<sequence>MGKPVRNLTWLKKALKISSMNFKRYLLATLAGFFLVVLTLIYQQRYKRQLDYESFGVVELEQLLAKVKDVVVVQEEPVSKRKFPLVPRSVYRLFLDYLLA</sequence>
<dbReference type="EMBL" id="JACXVP010000001">
    <property type="protein sequence ID" value="KAG5630253.1"/>
    <property type="molecule type" value="Genomic_DNA"/>
</dbReference>
<evidence type="ECO:0000313" key="2">
    <source>
        <dbReference type="Proteomes" id="UP000824120"/>
    </source>
</evidence>
<gene>
    <name evidence="1" type="ORF">H5410_001970</name>
</gene>
<keyword evidence="2" id="KW-1185">Reference proteome</keyword>
<evidence type="ECO:0000313" key="1">
    <source>
        <dbReference type="EMBL" id="KAG5630253.1"/>
    </source>
</evidence>
<comment type="caution">
    <text evidence="1">The sequence shown here is derived from an EMBL/GenBank/DDBJ whole genome shotgun (WGS) entry which is preliminary data.</text>
</comment>
<name>A0A9J6B0B2_SOLCO</name>
<organism evidence="1 2">
    <name type="scientific">Solanum commersonii</name>
    <name type="common">Commerson's wild potato</name>
    <name type="synonym">Commerson's nightshade</name>
    <dbReference type="NCBI Taxonomy" id="4109"/>
    <lineage>
        <taxon>Eukaryota</taxon>
        <taxon>Viridiplantae</taxon>
        <taxon>Streptophyta</taxon>
        <taxon>Embryophyta</taxon>
        <taxon>Tracheophyta</taxon>
        <taxon>Spermatophyta</taxon>
        <taxon>Magnoliopsida</taxon>
        <taxon>eudicotyledons</taxon>
        <taxon>Gunneridae</taxon>
        <taxon>Pentapetalae</taxon>
        <taxon>asterids</taxon>
        <taxon>lamiids</taxon>
        <taxon>Solanales</taxon>
        <taxon>Solanaceae</taxon>
        <taxon>Solanoideae</taxon>
        <taxon>Solaneae</taxon>
        <taxon>Solanum</taxon>
    </lineage>
</organism>